<proteinExistence type="predicted"/>
<evidence type="ECO:0000313" key="2">
    <source>
        <dbReference type="EMBL" id="ODC04458.1"/>
    </source>
</evidence>
<name>A0A1E2VBS9_9GAMM</name>
<gene>
    <name evidence="2" type="ORF">BFW38_13880</name>
</gene>
<sequence length="230" mass="25817">MEFRFNIHHQAQWSSKLHDTPELPEVPAMQRRRLSRLTKMALRVCFDMPGTSVLPSVFASRHGEISRTLTLLNQMIAGEPLSPAAFSQSVHNTASGTYAIQAHNTQSSSALCAGAETLPMALLEAWSISQYRQTPVLLVYVDEPQAVCYQLFQDELGDALALGWIIDAHPQGQILSEWRPNTVTTPSTSPSTSLPMSLAWQWWQQQVQSESTMKSIICRHPKGEWHWHVA</sequence>
<accession>A0A1E2VBS9</accession>
<dbReference type="RefSeq" id="WP_068999440.1">
    <property type="nucleotide sequence ID" value="NZ_MDTQ01000001.1"/>
</dbReference>
<dbReference type="Pfam" id="PF13723">
    <property type="entry name" value="Ketoacyl-synt_2"/>
    <property type="match status" value="1"/>
</dbReference>
<dbReference type="AlphaFoldDB" id="A0A1E2VBS9"/>
<protein>
    <recommendedName>
        <fullName evidence="1">Beta-ketoacyl synthase-like N-terminal domain-containing protein</fullName>
    </recommendedName>
</protein>
<evidence type="ECO:0000313" key="3">
    <source>
        <dbReference type="Proteomes" id="UP000094291"/>
    </source>
</evidence>
<dbReference type="InterPro" id="IPR014030">
    <property type="entry name" value="Ketoacyl_synth_N"/>
</dbReference>
<comment type="caution">
    <text evidence="2">The sequence shown here is derived from an EMBL/GenBank/DDBJ whole genome shotgun (WGS) entry which is preliminary data.</text>
</comment>
<dbReference type="EMBL" id="MDTQ01000001">
    <property type="protein sequence ID" value="ODC04458.1"/>
    <property type="molecule type" value="Genomic_DNA"/>
</dbReference>
<keyword evidence="3" id="KW-1185">Reference proteome</keyword>
<evidence type="ECO:0000259" key="1">
    <source>
        <dbReference type="Pfam" id="PF13723"/>
    </source>
</evidence>
<feature type="domain" description="Beta-ketoacyl synthase-like N-terminal" evidence="1">
    <location>
        <begin position="14"/>
        <end position="227"/>
    </location>
</feature>
<organism evidence="2 3">
    <name type="scientific">Terasakiispira papahanaumokuakeensis</name>
    <dbReference type="NCBI Taxonomy" id="197479"/>
    <lineage>
        <taxon>Bacteria</taxon>
        <taxon>Pseudomonadati</taxon>
        <taxon>Pseudomonadota</taxon>
        <taxon>Gammaproteobacteria</taxon>
        <taxon>Oceanospirillales</taxon>
        <taxon>Terasakiispira</taxon>
    </lineage>
</organism>
<dbReference type="OrthoDB" id="9798676at2"/>
<dbReference type="Proteomes" id="UP000094291">
    <property type="component" value="Unassembled WGS sequence"/>
</dbReference>
<reference evidence="2 3" key="1">
    <citation type="submission" date="2016-08" db="EMBL/GenBank/DDBJ databases">
        <authorList>
            <person name="Seilhamer J.J."/>
        </authorList>
    </citation>
    <scope>NUCLEOTIDE SEQUENCE [LARGE SCALE GENOMIC DNA]</scope>
    <source>
        <strain evidence="2 3">PH27A</strain>
    </source>
</reference>
<dbReference type="STRING" id="197479.BFW38_13880"/>